<dbReference type="EMBL" id="HBGU01005222">
    <property type="protein sequence ID" value="CAD9401781.1"/>
    <property type="molecule type" value="Transcribed_RNA"/>
</dbReference>
<dbReference type="PANTHER" id="PTHR10217:SF435">
    <property type="entry name" value="POTASSIUM VOLTAGE-GATED CHANNEL PROTEIN EAG"/>
    <property type="match status" value="1"/>
</dbReference>
<evidence type="ECO:0000313" key="8">
    <source>
        <dbReference type="EMBL" id="CAD9401781.1"/>
    </source>
</evidence>
<dbReference type="InterPro" id="IPR050818">
    <property type="entry name" value="KCNH_animal-type"/>
</dbReference>
<dbReference type="InterPro" id="IPR005821">
    <property type="entry name" value="Ion_trans_dom"/>
</dbReference>
<evidence type="ECO:0000256" key="1">
    <source>
        <dbReference type="ARBA" id="ARBA00004141"/>
    </source>
</evidence>
<dbReference type="Gene3D" id="1.10.287.70">
    <property type="match status" value="1"/>
</dbReference>
<feature type="region of interest" description="Disordered" evidence="5">
    <location>
        <begin position="1"/>
        <end position="42"/>
    </location>
</feature>
<evidence type="ECO:0000256" key="6">
    <source>
        <dbReference type="SAM" id="Phobius"/>
    </source>
</evidence>
<evidence type="ECO:0000259" key="7">
    <source>
        <dbReference type="Pfam" id="PF00520"/>
    </source>
</evidence>
<dbReference type="Pfam" id="PF00520">
    <property type="entry name" value="Ion_trans"/>
    <property type="match status" value="1"/>
</dbReference>
<keyword evidence="4 6" id="KW-0472">Membrane</keyword>
<dbReference type="SUPFAM" id="SSF81324">
    <property type="entry name" value="Voltage-gated potassium channels"/>
    <property type="match status" value="1"/>
</dbReference>
<feature type="transmembrane region" description="Helical" evidence="6">
    <location>
        <begin position="195"/>
        <end position="219"/>
    </location>
</feature>
<reference evidence="8" key="1">
    <citation type="submission" date="2021-01" db="EMBL/GenBank/DDBJ databases">
        <authorList>
            <person name="Corre E."/>
            <person name="Pelletier E."/>
            <person name="Niang G."/>
            <person name="Scheremetjew M."/>
            <person name="Finn R."/>
            <person name="Kale V."/>
            <person name="Holt S."/>
            <person name="Cochrane G."/>
            <person name="Meng A."/>
            <person name="Brown T."/>
            <person name="Cohen L."/>
        </authorList>
    </citation>
    <scope>NUCLEOTIDE SEQUENCE</scope>
    <source>
        <strain evidence="8">UTEX LB 985</strain>
    </source>
</reference>
<protein>
    <recommendedName>
        <fullName evidence="7">Ion transport domain-containing protein</fullName>
    </recommendedName>
</protein>
<feature type="transmembrane region" description="Helical" evidence="6">
    <location>
        <begin position="597"/>
        <end position="616"/>
    </location>
</feature>
<evidence type="ECO:0000256" key="4">
    <source>
        <dbReference type="ARBA" id="ARBA00023136"/>
    </source>
</evidence>
<dbReference type="PANTHER" id="PTHR10217">
    <property type="entry name" value="VOLTAGE AND LIGAND GATED POTASSIUM CHANNEL"/>
    <property type="match status" value="1"/>
</dbReference>
<feature type="compositionally biased region" description="Low complexity" evidence="5">
    <location>
        <begin position="13"/>
        <end position="33"/>
    </location>
</feature>
<gene>
    <name evidence="8" type="ORF">CBRE1094_LOCUS2816</name>
</gene>
<keyword evidence="3 6" id="KW-1133">Transmembrane helix</keyword>
<comment type="subcellular location">
    <subcellularLocation>
        <location evidence="1">Membrane</location>
        <topology evidence="1">Multi-pass membrane protein</topology>
    </subcellularLocation>
</comment>
<evidence type="ECO:0000256" key="2">
    <source>
        <dbReference type="ARBA" id="ARBA00022692"/>
    </source>
</evidence>
<dbReference type="GO" id="GO:0042391">
    <property type="term" value="P:regulation of membrane potential"/>
    <property type="evidence" value="ECO:0007669"/>
    <property type="project" value="TreeGrafter"/>
</dbReference>
<dbReference type="AlphaFoldDB" id="A0A7S2BN34"/>
<feature type="transmembrane region" description="Helical" evidence="6">
    <location>
        <begin position="153"/>
        <end position="174"/>
    </location>
</feature>
<organism evidence="8">
    <name type="scientific">Haptolina brevifila</name>
    <dbReference type="NCBI Taxonomy" id="156173"/>
    <lineage>
        <taxon>Eukaryota</taxon>
        <taxon>Haptista</taxon>
        <taxon>Haptophyta</taxon>
        <taxon>Prymnesiophyceae</taxon>
        <taxon>Prymnesiales</taxon>
        <taxon>Prymnesiaceae</taxon>
        <taxon>Haptolina</taxon>
    </lineage>
</organism>
<proteinExistence type="predicted"/>
<accession>A0A7S2BN34</accession>
<feature type="domain" description="Ion transport" evidence="7">
    <location>
        <begin position="119"/>
        <end position="338"/>
    </location>
</feature>
<name>A0A7S2BN34_9EUKA</name>
<evidence type="ECO:0000256" key="5">
    <source>
        <dbReference type="SAM" id="MobiDB-lite"/>
    </source>
</evidence>
<keyword evidence="2 6" id="KW-0812">Transmembrane</keyword>
<evidence type="ECO:0000256" key="3">
    <source>
        <dbReference type="ARBA" id="ARBA00022989"/>
    </source>
</evidence>
<feature type="transmembrane region" description="Helical" evidence="6">
    <location>
        <begin position="115"/>
        <end position="133"/>
    </location>
</feature>
<sequence length="668" mass="75084">MTESKEPKSLPMSVSSEASSSAARHTTSRLSSTDESLSASFSKKTRKLRRQVTGVLPNDLSDLRLRPDGTFGVNARSTHDTPWVTTSKLEELLGYVGTIGRGRTFSLLIKPSSPWVLGWYWVTGLTLAVVAVFTPFEVAFLPAPTRAADPLFILGRFIDSVFLVDILLQFVLITPHPDSRNERWITDWRVLCRNYLLGWFCLDFFSLAAAVFDILPLLMGRADGEKDPLAAIRVVRVLRLSKLVRLVRASKRLKEWYVKIATPRAILTIISSLLECVFTIHYCACILGLVTVIPESPLDTWRATHGYCVHTDTTEDGRRLHDCTGPTATYFECVWWASGLLMGAPISITPRQGPYPRHFSNGDDDGYGQQLLNFGEAVTVLILKCLTAIEWVTIIARFVQVYNNLDPDTRDFRIGWDALNSFATYFKITKADALELRRYYVERAELARANTRLRVMHDFSPFLTDKFVWQLNKDWLVKVPCFSLVVERMFNRPGSGMEAFLIKVALAMRPSVYVPAERLPARRLYIITNGTAFLYGRLFKRGESWGAEDVLLRRTAGARALASTCILDRPLTQDFYISALLLLFSCSRPALLLLPPALALLLFSCSLLLSLALLLLSPALSLTSSWIDSHHGKTCTCSGSAQRRSMRWQQASTERHTCSPRCGQHSKP</sequence>
<dbReference type="GO" id="GO:0005249">
    <property type="term" value="F:voltage-gated potassium channel activity"/>
    <property type="evidence" value="ECO:0007669"/>
    <property type="project" value="TreeGrafter"/>
</dbReference>
<dbReference type="GO" id="GO:0005886">
    <property type="term" value="C:plasma membrane"/>
    <property type="evidence" value="ECO:0007669"/>
    <property type="project" value="TreeGrafter"/>
</dbReference>